<evidence type="ECO:0000256" key="1">
    <source>
        <dbReference type="ARBA" id="ARBA00004173"/>
    </source>
</evidence>
<evidence type="ECO:0000256" key="4">
    <source>
        <dbReference type="ARBA" id="ARBA00022967"/>
    </source>
</evidence>
<evidence type="ECO:0000256" key="7">
    <source>
        <dbReference type="ARBA" id="ARBA00049551"/>
    </source>
</evidence>
<dbReference type="HAMAP" id="MF_01357">
    <property type="entry name" value="NDH1_NuoC"/>
    <property type="match status" value="1"/>
</dbReference>
<dbReference type="InterPro" id="IPR020396">
    <property type="entry name" value="NADH_UbQ_OxRdtase_CS"/>
</dbReference>
<evidence type="ECO:0000256" key="6">
    <source>
        <dbReference type="ARBA" id="ARBA00023075"/>
    </source>
</evidence>
<evidence type="ECO:0000313" key="11">
    <source>
        <dbReference type="EMBL" id="GMG21037.1"/>
    </source>
</evidence>
<sequence>MLSSRQLAASARLLQKTSVVPALCRAISSTAPKNLATHEKSFKDLPNLRQLPRAPFKDIDHPVHDPKEKYKVQVEELHKFGKYLIACMPKYIQQFSVWKDELTIYVAPSAFTNVCIFIRDHTPAQFKACMDVTAADYPTRTFRFDVCYEFLSVRFNSRIRVKTYASEVSPVPSLVPLFAGVNWFERETYDLFGIFFEGHPDLRRIMTDYGFEGHPLRKDFPTTGYTEVRYDNEKRRVIYEPLEMTQAWRNFSVGGSVWDQVGDGVDTTPAEFKLPEPEFEEPEEDPKKKK</sequence>
<evidence type="ECO:0000256" key="9">
    <source>
        <dbReference type="SAM" id="MobiDB-lite"/>
    </source>
</evidence>
<dbReference type="Pfam" id="PF00329">
    <property type="entry name" value="Complex1_30kDa"/>
    <property type="match status" value="1"/>
</dbReference>
<accession>A0A9W6YVG8</accession>
<comment type="caution">
    <text evidence="11">The sequence shown here is derived from an EMBL/GenBank/DDBJ whole genome shotgun (WGS) entry which is preliminary data.</text>
</comment>
<evidence type="ECO:0000313" key="12">
    <source>
        <dbReference type="Proteomes" id="UP001165063"/>
    </source>
</evidence>
<evidence type="ECO:0000256" key="3">
    <source>
        <dbReference type="ARBA" id="ARBA00022448"/>
    </source>
</evidence>
<comment type="catalytic activity">
    <reaction evidence="7">
        <text>a ubiquinone + NADH + 5 H(+)(in) = a ubiquinol + NAD(+) + 4 H(+)(out)</text>
        <dbReference type="Rhea" id="RHEA:29091"/>
        <dbReference type="Rhea" id="RHEA-COMP:9565"/>
        <dbReference type="Rhea" id="RHEA-COMP:9566"/>
        <dbReference type="ChEBI" id="CHEBI:15378"/>
        <dbReference type="ChEBI" id="CHEBI:16389"/>
        <dbReference type="ChEBI" id="CHEBI:17976"/>
        <dbReference type="ChEBI" id="CHEBI:57540"/>
        <dbReference type="ChEBI" id="CHEBI:57945"/>
        <dbReference type="EC" id="7.1.1.2"/>
    </reaction>
</comment>
<dbReference type="EMBL" id="BSXU01000537">
    <property type="protein sequence ID" value="GMG21037.1"/>
    <property type="molecule type" value="Genomic_DNA"/>
</dbReference>
<dbReference type="PROSITE" id="PS00542">
    <property type="entry name" value="COMPLEX1_30K"/>
    <property type="match status" value="1"/>
</dbReference>
<dbReference type="OrthoDB" id="37721at2759"/>
<keyword evidence="3 8" id="KW-0813">Transport</keyword>
<evidence type="ECO:0000256" key="2">
    <source>
        <dbReference type="ARBA" id="ARBA00007569"/>
    </source>
</evidence>
<gene>
    <name evidence="11" type="ORF">Amon01_000167800</name>
</gene>
<dbReference type="PANTHER" id="PTHR10884:SF14">
    <property type="entry name" value="NADH DEHYDROGENASE [UBIQUINONE] IRON-SULFUR PROTEIN 3, MITOCHONDRIAL"/>
    <property type="match status" value="1"/>
</dbReference>
<keyword evidence="6" id="KW-0830">Ubiquinone</keyword>
<dbReference type="NCBIfam" id="TIGR01961">
    <property type="entry name" value="NuoC_fam"/>
    <property type="match status" value="1"/>
</dbReference>
<dbReference type="GO" id="GO:0016651">
    <property type="term" value="F:oxidoreductase activity, acting on NAD(P)H"/>
    <property type="evidence" value="ECO:0007669"/>
    <property type="project" value="InterPro"/>
</dbReference>
<evidence type="ECO:0000256" key="8">
    <source>
        <dbReference type="RuleBase" id="RU003456"/>
    </source>
</evidence>
<feature type="domain" description="NADH:ubiquinone oxidoreductase 30kDa subunit" evidence="10">
    <location>
        <begin position="104"/>
        <end position="225"/>
    </location>
</feature>
<comment type="subcellular location">
    <subcellularLocation>
        <location evidence="1">Mitochondrion</location>
    </subcellularLocation>
</comment>
<proteinExistence type="inferred from homology"/>
<evidence type="ECO:0000259" key="10">
    <source>
        <dbReference type="Pfam" id="PF00329"/>
    </source>
</evidence>
<keyword evidence="4 8" id="KW-1278">Translocase</keyword>
<name>A0A9W6YVG8_AMBMO</name>
<dbReference type="Gene3D" id="3.30.460.80">
    <property type="entry name" value="NADH:ubiquinone oxidoreductase, 30kDa subunit"/>
    <property type="match status" value="1"/>
</dbReference>
<dbReference type="NCBIfam" id="NF004733">
    <property type="entry name" value="PRK06074.1-5"/>
    <property type="match status" value="1"/>
</dbReference>
<dbReference type="GO" id="GO:0016020">
    <property type="term" value="C:membrane"/>
    <property type="evidence" value="ECO:0007669"/>
    <property type="project" value="UniProtKB-ARBA"/>
</dbReference>
<protein>
    <submittedName>
        <fullName evidence="11">Unnamed protein product</fullName>
    </submittedName>
</protein>
<dbReference type="SUPFAM" id="SSF143243">
    <property type="entry name" value="Nqo5-like"/>
    <property type="match status" value="1"/>
</dbReference>
<dbReference type="InterPro" id="IPR037232">
    <property type="entry name" value="NADH_quin_OxRdtase_su_C/D-like"/>
</dbReference>
<evidence type="ECO:0000256" key="5">
    <source>
        <dbReference type="ARBA" id="ARBA00023027"/>
    </source>
</evidence>
<keyword evidence="5 8" id="KW-0520">NAD</keyword>
<reference evidence="11" key="1">
    <citation type="submission" date="2023-04" db="EMBL/GenBank/DDBJ databases">
        <title>Ambrosiozyma monospora NBRC 1965.</title>
        <authorList>
            <person name="Ichikawa N."/>
            <person name="Sato H."/>
            <person name="Tonouchi N."/>
        </authorList>
    </citation>
    <scope>NUCLEOTIDE SEQUENCE</scope>
    <source>
        <strain evidence="11">NBRC 1965</strain>
    </source>
</reference>
<dbReference type="InterPro" id="IPR010218">
    <property type="entry name" value="NADH_DH_suC"/>
</dbReference>
<dbReference type="PANTHER" id="PTHR10884">
    <property type="entry name" value="NADH DEHYDROGENASE UBIQUINONE IRON-SULFUR PROTEIN 3"/>
    <property type="match status" value="1"/>
</dbReference>
<dbReference type="AlphaFoldDB" id="A0A9W6YVG8"/>
<dbReference type="Proteomes" id="UP001165063">
    <property type="component" value="Unassembled WGS sequence"/>
</dbReference>
<feature type="region of interest" description="Disordered" evidence="9">
    <location>
        <begin position="266"/>
        <end position="290"/>
    </location>
</feature>
<dbReference type="InterPro" id="IPR001268">
    <property type="entry name" value="NADH_UbQ_OxRdtase_30kDa_su"/>
</dbReference>
<comment type="similarity">
    <text evidence="2 8">Belongs to the complex I 30 kDa subunit family.</text>
</comment>
<organism evidence="11 12">
    <name type="scientific">Ambrosiozyma monospora</name>
    <name type="common">Yeast</name>
    <name type="synonym">Endomycopsis monosporus</name>
    <dbReference type="NCBI Taxonomy" id="43982"/>
    <lineage>
        <taxon>Eukaryota</taxon>
        <taxon>Fungi</taxon>
        <taxon>Dikarya</taxon>
        <taxon>Ascomycota</taxon>
        <taxon>Saccharomycotina</taxon>
        <taxon>Pichiomycetes</taxon>
        <taxon>Pichiales</taxon>
        <taxon>Pichiaceae</taxon>
        <taxon>Ambrosiozyma</taxon>
    </lineage>
</organism>
<dbReference type="FunFam" id="3.30.460.80:FF:000002">
    <property type="entry name" value="NADH dehydrogenase iron-sulfur protein 3, mitochondrial"/>
    <property type="match status" value="1"/>
</dbReference>
<dbReference type="GO" id="GO:0008137">
    <property type="term" value="F:NADH dehydrogenase (ubiquinone) activity"/>
    <property type="evidence" value="ECO:0007669"/>
    <property type="project" value="UniProtKB-EC"/>
</dbReference>
<keyword evidence="12" id="KW-1185">Reference proteome</keyword>
<dbReference type="GO" id="GO:0005739">
    <property type="term" value="C:mitochondrion"/>
    <property type="evidence" value="ECO:0007669"/>
    <property type="project" value="UniProtKB-SubCell"/>
</dbReference>